<reference evidence="2" key="1">
    <citation type="journal article" date="2015" name="Genome Announc.">
        <title>Draft Genome Sequence of Anaerolineae Strain TC1, a Novel Isolate from a Methanogenic Wastewater Treatment System.</title>
        <authorList>
            <person name="Matsuura N."/>
            <person name="Tourlousse D.M."/>
            <person name="Sun L."/>
            <person name="Toyonaga M."/>
            <person name="Kuroda K."/>
            <person name="Ohashi A."/>
            <person name="Cruz R."/>
            <person name="Yamaguchi T."/>
            <person name="Sekiguchi Y."/>
        </authorList>
    </citation>
    <scope>NUCLEOTIDE SEQUENCE [LARGE SCALE GENOMIC DNA]</scope>
    <source>
        <strain evidence="2">TC1</strain>
    </source>
</reference>
<evidence type="ECO:0000313" key="2">
    <source>
        <dbReference type="EMBL" id="GAP41328.1"/>
    </source>
</evidence>
<organism evidence="2">
    <name type="scientific">Flexilinea flocculi</name>
    <dbReference type="NCBI Taxonomy" id="1678840"/>
    <lineage>
        <taxon>Bacteria</taxon>
        <taxon>Bacillati</taxon>
        <taxon>Chloroflexota</taxon>
        <taxon>Anaerolineae</taxon>
        <taxon>Anaerolineales</taxon>
        <taxon>Anaerolineaceae</taxon>
        <taxon>Flexilinea</taxon>
    </lineage>
</organism>
<keyword evidence="1" id="KW-0812">Transmembrane</keyword>
<dbReference type="STRING" id="1678840.ATC1_131313"/>
<keyword evidence="3" id="KW-1185">Reference proteome</keyword>
<proteinExistence type="predicted"/>
<dbReference type="OrthoDB" id="166978at2"/>
<keyword evidence="1" id="KW-1133">Transmembrane helix</keyword>
<dbReference type="AlphaFoldDB" id="A0A0S7BX07"/>
<protein>
    <submittedName>
        <fullName evidence="2">Uncharacterized protein</fullName>
    </submittedName>
</protein>
<keyword evidence="1" id="KW-0472">Membrane</keyword>
<feature type="transmembrane region" description="Helical" evidence="1">
    <location>
        <begin position="12"/>
        <end position="31"/>
    </location>
</feature>
<evidence type="ECO:0000313" key="3">
    <source>
        <dbReference type="Proteomes" id="UP000053370"/>
    </source>
</evidence>
<sequence>MNKKSLEIIRKIGISALILIVFSFLFILPNFQPKEFDLRSTVDYALQLTMDSIPTATYYPTYTNLPTFTPLSTYTALPTYTSVFTYTPLPTHTARPTYTSVFTYTPFPTYTVRPTYTSAFTYTPLPTHTARPTYTSVFTYTPFPTQTPKPTYTMFPSLTPNPTYTPYIVERLVTPTTDSNILKAGKTDGFYLVGPEIIPGVWRTEEGKTKCYWKITDIKGNIISNYLGAGGGTIFIDENAFQIEILNCGTITYLETYTN</sequence>
<dbReference type="Proteomes" id="UP000053370">
    <property type="component" value="Unassembled WGS sequence"/>
</dbReference>
<dbReference type="RefSeq" id="WP_062282301.1">
    <property type="nucleotide sequence ID" value="NZ_DF968181.1"/>
</dbReference>
<name>A0A0S7BX07_9CHLR</name>
<dbReference type="EMBL" id="DF968181">
    <property type="protein sequence ID" value="GAP41328.1"/>
    <property type="molecule type" value="Genomic_DNA"/>
</dbReference>
<evidence type="ECO:0000256" key="1">
    <source>
        <dbReference type="SAM" id="Phobius"/>
    </source>
</evidence>
<gene>
    <name evidence="2" type="ORF">ATC1_131313</name>
</gene>
<accession>A0A0S7BX07</accession>